<dbReference type="Pfam" id="PF07690">
    <property type="entry name" value="MFS_1"/>
    <property type="match status" value="1"/>
</dbReference>
<feature type="transmembrane region" description="Helical" evidence="8">
    <location>
        <begin position="253"/>
        <end position="273"/>
    </location>
</feature>
<dbReference type="InterPro" id="IPR011701">
    <property type="entry name" value="MFS"/>
</dbReference>
<evidence type="ECO:0000256" key="8">
    <source>
        <dbReference type="RuleBase" id="RU365088"/>
    </source>
</evidence>
<evidence type="ECO:0000313" key="11">
    <source>
        <dbReference type="Proteomes" id="UP000065261"/>
    </source>
</evidence>
<dbReference type="CDD" id="cd17320">
    <property type="entry name" value="MFS_MdfA_MDR_like"/>
    <property type="match status" value="1"/>
</dbReference>
<dbReference type="GO" id="GO:0042910">
    <property type="term" value="F:xenobiotic transmembrane transporter activity"/>
    <property type="evidence" value="ECO:0007669"/>
    <property type="project" value="InterPro"/>
</dbReference>
<dbReference type="InterPro" id="IPR005829">
    <property type="entry name" value="Sugar_transporter_CS"/>
</dbReference>
<feature type="transmembrane region" description="Helical" evidence="8">
    <location>
        <begin position="136"/>
        <end position="160"/>
    </location>
</feature>
<protein>
    <recommendedName>
        <fullName evidence="8">Bcr/CflA family efflux transporter</fullName>
    </recommendedName>
</protein>
<evidence type="ECO:0000259" key="9">
    <source>
        <dbReference type="PROSITE" id="PS50850"/>
    </source>
</evidence>
<feature type="transmembrane region" description="Helical" evidence="8">
    <location>
        <begin position="101"/>
        <end position="124"/>
    </location>
</feature>
<dbReference type="GO" id="GO:0005886">
    <property type="term" value="C:plasma membrane"/>
    <property type="evidence" value="ECO:0007669"/>
    <property type="project" value="UniProtKB-SubCell"/>
</dbReference>
<accession>A0A0U2VJU7</accession>
<dbReference type="PROSITE" id="PS50850">
    <property type="entry name" value="MFS"/>
    <property type="match status" value="1"/>
</dbReference>
<dbReference type="PATRIC" id="fig|1315283.4.peg.2291"/>
<keyword evidence="4" id="KW-1003">Cell membrane</keyword>
<dbReference type="RefSeq" id="WP_058373869.1">
    <property type="nucleotide sequence ID" value="NZ_CP011034.1"/>
</dbReference>
<comment type="similarity">
    <text evidence="2 8">Belongs to the major facilitator superfamily. Bcr/CmlA family.</text>
</comment>
<gene>
    <name evidence="10" type="primary">bcr</name>
    <name evidence="10" type="ORF">PTRA_a2628</name>
</gene>
<dbReference type="KEGG" id="ptn:PTRA_a2628"/>
<feature type="transmembrane region" description="Helical" evidence="8">
    <location>
        <begin position="368"/>
        <end position="385"/>
    </location>
</feature>
<feature type="domain" description="Major facilitator superfamily (MFS) profile" evidence="9">
    <location>
        <begin position="12"/>
        <end position="390"/>
    </location>
</feature>
<dbReference type="InterPro" id="IPR004812">
    <property type="entry name" value="Efflux_drug-R_Bcr/CmlA"/>
</dbReference>
<evidence type="ECO:0000256" key="7">
    <source>
        <dbReference type="ARBA" id="ARBA00023136"/>
    </source>
</evidence>
<dbReference type="Proteomes" id="UP000065261">
    <property type="component" value="Chromosome I"/>
</dbReference>
<evidence type="ECO:0000256" key="3">
    <source>
        <dbReference type="ARBA" id="ARBA00022448"/>
    </source>
</evidence>
<feature type="transmembrane region" description="Helical" evidence="8">
    <location>
        <begin position="280"/>
        <end position="301"/>
    </location>
</feature>
<keyword evidence="3 8" id="KW-0813">Transport</keyword>
<dbReference type="SUPFAM" id="SSF103473">
    <property type="entry name" value="MFS general substrate transporter"/>
    <property type="match status" value="1"/>
</dbReference>
<organism evidence="10">
    <name type="scientific">Pseudoalteromonas translucida KMM 520</name>
    <dbReference type="NCBI Taxonomy" id="1315283"/>
    <lineage>
        <taxon>Bacteria</taxon>
        <taxon>Pseudomonadati</taxon>
        <taxon>Pseudomonadota</taxon>
        <taxon>Gammaproteobacteria</taxon>
        <taxon>Alteromonadales</taxon>
        <taxon>Pseudoalteromonadaceae</taxon>
        <taxon>Pseudoalteromonas</taxon>
    </lineage>
</organism>
<dbReference type="GO" id="GO:1990961">
    <property type="term" value="P:xenobiotic detoxification by transmembrane export across the plasma membrane"/>
    <property type="evidence" value="ECO:0007669"/>
    <property type="project" value="InterPro"/>
</dbReference>
<dbReference type="EMBL" id="CP011034">
    <property type="protein sequence ID" value="ALS33701.1"/>
    <property type="molecule type" value="Genomic_DNA"/>
</dbReference>
<dbReference type="PANTHER" id="PTHR23502">
    <property type="entry name" value="MAJOR FACILITATOR SUPERFAMILY"/>
    <property type="match status" value="1"/>
</dbReference>
<dbReference type="PROSITE" id="PS00216">
    <property type="entry name" value="SUGAR_TRANSPORT_1"/>
    <property type="match status" value="1"/>
</dbReference>
<feature type="transmembrane region" description="Helical" evidence="8">
    <location>
        <begin position="307"/>
        <end position="330"/>
    </location>
</feature>
<dbReference type="Gene3D" id="1.20.1720.10">
    <property type="entry name" value="Multidrug resistance protein D"/>
    <property type="match status" value="1"/>
</dbReference>
<sequence length="397" mass="42852">MQTQPAKPNLTLLLILALLVIFCPMAIDIYLPAFPTIAEQFSVSEQQVQQSVAIFMLTVGLGQLIAGPLADKFGRKPVAVIGISLYAGSALLAYYAPSFNILLLARALQGLGACATFVVAFAIVRDKYGAQRSGQMITYLNGIICFIPALAPILGAWLTVQFGWRMNFLFLTFFAIFGLVITLLFFKETRPADSHYQGHILDLRRFIPIISTPIFLFNSLLCMVAMSAILVYVTLAPGWLITHLGGTVADFTFWFTLNAVCSIVASFIAPMYIKNNSQRALRLGVGLLIFSGVLMLALSTIQTALALMLPMLIAALGFALSLGSAAGMALSRFAKQAGTASALLGAMQMSGASILVFATQFLGLTTPWLIAFHLLLLLPLWLILISKKGHALHPTQG</sequence>
<feature type="transmembrane region" description="Helical" evidence="8">
    <location>
        <begin position="12"/>
        <end position="31"/>
    </location>
</feature>
<evidence type="ECO:0000256" key="1">
    <source>
        <dbReference type="ARBA" id="ARBA00004651"/>
    </source>
</evidence>
<proteinExistence type="inferred from homology"/>
<keyword evidence="7 8" id="KW-0472">Membrane</keyword>
<reference evidence="10 11" key="1">
    <citation type="submission" date="2015-03" db="EMBL/GenBank/DDBJ databases">
        <authorList>
            <person name="Murphy D."/>
        </authorList>
    </citation>
    <scope>NUCLEOTIDE SEQUENCE [LARGE SCALE GENOMIC DNA]</scope>
    <source>
        <strain evidence="10 11">KMM 520</strain>
    </source>
</reference>
<dbReference type="OrthoDB" id="9814303at2"/>
<dbReference type="InterPro" id="IPR020846">
    <property type="entry name" value="MFS_dom"/>
</dbReference>
<dbReference type="NCBIfam" id="TIGR00710">
    <property type="entry name" value="efflux_Bcr_CflA"/>
    <property type="match status" value="1"/>
</dbReference>
<comment type="subcellular location">
    <subcellularLocation>
        <location evidence="8">Cell inner membrane</location>
        <topology evidence="8">Multi-pass membrane protein</topology>
    </subcellularLocation>
    <subcellularLocation>
        <location evidence="1">Cell membrane</location>
        <topology evidence="1">Multi-pass membrane protein</topology>
    </subcellularLocation>
</comment>
<feature type="transmembrane region" description="Helical" evidence="8">
    <location>
        <begin position="206"/>
        <end position="233"/>
    </location>
</feature>
<evidence type="ECO:0000256" key="6">
    <source>
        <dbReference type="ARBA" id="ARBA00022989"/>
    </source>
</evidence>
<feature type="transmembrane region" description="Helical" evidence="8">
    <location>
        <begin position="342"/>
        <end position="362"/>
    </location>
</feature>
<keyword evidence="6 8" id="KW-1133">Transmembrane helix</keyword>
<evidence type="ECO:0000256" key="2">
    <source>
        <dbReference type="ARBA" id="ARBA00006236"/>
    </source>
</evidence>
<keyword evidence="5 8" id="KW-0812">Transmembrane</keyword>
<feature type="transmembrane region" description="Helical" evidence="8">
    <location>
        <begin position="51"/>
        <end position="70"/>
    </location>
</feature>
<dbReference type="InterPro" id="IPR036259">
    <property type="entry name" value="MFS_trans_sf"/>
</dbReference>
<dbReference type="AlphaFoldDB" id="A0A0U2VJU7"/>
<evidence type="ECO:0000256" key="4">
    <source>
        <dbReference type="ARBA" id="ARBA00022475"/>
    </source>
</evidence>
<feature type="transmembrane region" description="Helical" evidence="8">
    <location>
        <begin position="77"/>
        <end position="95"/>
    </location>
</feature>
<evidence type="ECO:0000313" key="10">
    <source>
        <dbReference type="EMBL" id="ALS33701.1"/>
    </source>
</evidence>
<name>A0A0U2VJU7_9GAMM</name>
<feature type="transmembrane region" description="Helical" evidence="8">
    <location>
        <begin position="166"/>
        <end position="186"/>
    </location>
</feature>
<dbReference type="PANTHER" id="PTHR23502:SF70">
    <property type="entry name" value="BCR_CFLA FAMILY EFFLUX TRANSPORTER"/>
    <property type="match status" value="1"/>
</dbReference>
<evidence type="ECO:0000256" key="5">
    <source>
        <dbReference type="ARBA" id="ARBA00022692"/>
    </source>
</evidence>
<keyword evidence="8" id="KW-0997">Cell inner membrane</keyword>